<dbReference type="InterPro" id="IPR013083">
    <property type="entry name" value="Znf_RING/FYVE/PHD"/>
</dbReference>
<feature type="compositionally biased region" description="Basic and acidic residues" evidence="5">
    <location>
        <begin position="409"/>
        <end position="422"/>
    </location>
</feature>
<comment type="caution">
    <text evidence="7">The sequence shown here is derived from an EMBL/GenBank/DDBJ whole genome shotgun (WGS) entry which is preliminary data.</text>
</comment>
<feature type="region of interest" description="Disordered" evidence="5">
    <location>
        <begin position="746"/>
        <end position="776"/>
    </location>
</feature>
<dbReference type="GO" id="GO:0008270">
    <property type="term" value="F:zinc ion binding"/>
    <property type="evidence" value="ECO:0007669"/>
    <property type="project" value="UniProtKB-KW"/>
</dbReference>
<dbReference type="Proteomes" id="UP001163846">
    <property type="component" value="Unassembled WGS sequence"/>
</dbReference>
<dbReference type="Pfam" id="PF01363">
    <property type="entry name" value="FYVE"/>
    <property type="match status" value="1"/>
</dbReference>
<dbReference type="EMBL" id="MU806174">
    <property type="protein sequence ID" value="KAJ3838594.1"/>
    <property type="molecule type" value="Genomic_DNA"/>
</dbReference>
<feature type="compositionally biased region" description="Polar residues" evidence="5">
    <location>
        <begin position="275"/>
        <end position="291"/>
    </location>
</feature>
<dbReference type="SMART" id="SM00064">
    <property type="entry name" value="FYVE"/>
    <property type="match status" value="1"/>
</dbReference>
<feature type="compositionally biased region" description="Low complexity" evidence="5">
    <location>
        <begin position="30"/>
        <end position="58"/>
    </location>
</feature>
<feature type="region of interest" description="Disordered" evidence="5">
    <location>
        <begin position="22"/>
        <end position="331"/>
    </location>
</feature>
<accession>A0AA38P936</accession>
<dbReference type="InterPro" id="IPR017455">
    <property type="entry name" value="Znf_FYVE-rel"/>
</dbReference>
<dbReference type="PROSITE" id="PS50178">
    <property type="entry name" value="ZF_FYVE"/>
    <property type="match status" value="1"/>
</dbReference>
<sequence length="832" mass="90362">MSTFINGEGNYGQAPVKYAAYKPKRHSRTSSVGNSISNVSNTPTPSYSTATSRTTTPSLLPPGPDVNGHAIGANHSNTAGSAFENDGSIRMPSSEQRSPVALSKEKEQIEDVPSSIAHSDTPPPASTISPSSQPAPIPSSATPAITGSLSASMTTPSLNTSSSSRLVPPLASSSSSTSTATTSPHTLTHTSTFRRVRPSTSSPLARPNSVLLPEKSQDSFNTSTSILSAPTSPTRLHNNSIPPPTSPRSRPVSVLESISLSPSRSPAPTPPVVITSPSQSHIDVDVTQTTISPTPTPAPAPTSSSKPSASTKPSSSKTPKAPYRPGFQPTGLTRFRTDEFLAARKVARDGSGGGGLDKRVERTKLERRLEKIIKLHFPEEESPSSKEQEEKPKKGVVAVEMNGKRRNVNGREIEDKEKKDPRLSLSANGKPQRPGLLGIAGDTRRRTSSFFENLDIRRMSSSFIGGVGFGEEESVRSSEQRITPWQPDSAVSRCPHCDVSFHPLSNRKHHCRLCGRVVCALPVKRGERNEPCSFLFVVDPKTRLIEEVEEGVDYGVRKRKPSSVDLRPQDQRAVKQDPAEDEEEKLLRGVRICRECKPVLRRQQYVRERTPGADRIAGEFLTLYEALIGLEREIEEKLLPKFEELLDGLNKSKSSGETSTLELSSLTATAATERKHLLQAFAKYDALAKRIRNLPPSNGNKRIPGSKDVRKDGGLSSQERVQAAIAVRAARFLEVRMVGLGVVPAERDQKHKRSASSSRSSSSPSSNAAETSSTTLKAHKTLQPLLEQESLLESYVAEATKARKFEDAKILRGNLREIREEIERVVEGDLAR</sequence>
<evidence type="ECO:0000313" key="8">
    <source>
        <dbReference type="Proteomes" id="UP001163846"/>
    </source>
</evidence>
<dbReference type="InterPro" id="IPR021565">
    <property type="entry name" value="Rbsn_Rab-bd"/>
</dbReference>
<name>A0AA38P936_9AGAR</name>
<keyword evidence="8" id="KW-1185">Reference proteome</keyword>
<dbReference type="InterPro" id="IPR036531">
    <property type="entry name" value="Rbsn_Rab-bd_sf"/>
</dbReference>
<organism evidence="7 8">
    <name type="scientific">Lentinula raphanica</name>
    <dbReference type="NCBI Taxonomy" id="153919"/>
    <lineage>
        <taxon>Eukaryota</taxon>
        <taxon>Fungi</taxon>
        <taxon>Dikarya</taxon>
        <taxon>Basidiomycota</taxon>
        <taxon>Agaricomycotina</taxon>
        <taxon>Agaricomycetes</taxon>
        <taxon>Agaricomycetidae</taxon>
        <taxon>Agaricales</taxon>
        <taxon>Marasmiineae</taxon>
        <taxon>Omphalotaceae</taxon>
        <taxon>Lentinula</taxon>
    </lineage>
</organism>
<dbReference type="PANTHER" id="PTHR13510:SF44">
    <property type="entry name" value="RABENOSYN-5"/>
    <property type="match status" value="1"/>
</dbReference>
<dbReference type="Gene3D" id="3.30.40.10">
    <property type="entry name" value="Zinc/RING finger domain, C3HC4 (zinc finger)"/>
    <property type="match status" value="1"/>
</dbReference>
<proteinExistence type="predicted"/>
<dbReference type="InterPro" id="IPR011011">
    <property type="entry name" value="Znf_FYVE_PHD"/>
</dbReference>
<dbReference type="PANTHER" id="PTHR13510">
    <property type="entry name" value="FYVE-FINGER-CONTAINING RAB5 EFFECTOR PROTEIN RABENOSYN-5-RELATED"/>
    <property type="match status" value="1"/>
</dbReference>
<evidence type="ECO:0000256" key="4">
    <source>
        <dbReference type="PROSITE-ProRule" id="PRU00091"/>
    </source>
</evidence>
<feature type="compositionally biased region" description="Polar residues" evidence="5">
    <location>
        <begin position="218"/>
        <end position="239"/>
    </location>
</feature>
<evidence type="ECO:0000256" key="2">
    <source>
        <dbReference type="ARBA" id="ARBA00022771"/>
    </source>
</evidence>
<gene>
    <name evidence="7" type="ORF">F5878DRAFT_710039</name>
</gene>
<dbReference type="InterPro" id="IPR052727">
    <property type="entry name" value="Rab4/Rab5_effector"/>
</dbReference>
<evidence type="ECO:0000256" key="5">
    <source>
        <dbReference type="SAM" id="MobiDB-lite"/>
    </source>
</evidence>
<reference evidence="7" key="1">
    <citation type="submission" date="2022-08" db="EMBL/GenBank/DDBJ databases">
        <authorList>
            <consortium name="DOE Joint Genome Institute"/>
            <person name="Min B."/>
            <person name="Riley R."/>
            <person name="Sierra-Patev S."/>
            <person name="Naranjo-Ortiz M."/>
            <person name="Looney B."/>
            <person name="Konkel Z."/>
            <person name="Slot J.C."/>
            <person name="Sakamoto Y."/>
            <person name="Steenwyk J.L."/>
            <person name="Rokas A."/>
            <person name="Carro J."/>
            <person name="Camarero S."/>
            <person name="Ferreira P."/>
            <person name="Molpeceres G."/>
            <person name="Ruiz-Duenas F.J."/>
            <person name="Serrano A."/>
            <person name="Henrissat B."/>
            <person name="Drula E."/>
            <person name="Hughes K.W."/>
            <person name="Mata J.L."/>
            <person name="Ishikawa N.K."/>
            <person name="Vargas-Isla R."/>
            <person name="Ushijima S."/>
            <person name="Smith C.A."/>
            <person name="Ahrendt S."/>
            <person name="Andreopoulos W."/>
            <person name="He G."/>
            <person name="Labutti K."/>
            <person name="Lipzen A."/>
            <person name="Ng V."/>
            <person name="Sandor L."/>
            <person name="Barry K."/>
            <person name="Martinez A.T."/>
            <person name="Xiao Y."/>
            <person name="Gibbons J.G."/>
            <person name="Terashima K."/>
            <person name="Hibbett D.S."/>
            <person name="Grigoriev I.V."/>
        </authorList>
    </citation>
    <scope>NUCLEOTIDE SEQUENCE</scope>
    <source>
        <strain evidence="7">TFB9207</strain>
    </source>
</reference>
<feature type="compositionally biased region" description="Polar residues" evidence="5">
    <location>
        <begin position="147"/>
        <end position="160"/>
    </location>
</feature>
<dbReference type="Gene3D" id="4.10.860.20">
    <property type="entry name" value="Rabenosyn, Rab binding domain"/>
    <property type="match status" value="1"/>
</dbReference>
<evidence type="ECO:0000259" key="6">
    <source>
        <dbReference type="PROSITE" id="PS50178"/>
    </source>
</evidence>
<keyword evidence="3" id="KW-0862">Zinc</keyword>
<feature type="compositionally biased region" description="Low complexity" evidence="5">
    <location>
        <begin position="301"/>
        <end position="321"/>
    </location>
</feature>
<feature type="compositionally biased region" description="Low complexity" evidence="5">
    <location>
        <begin position="161"/>
        <end position="191"/>
    </location>
</feature>
<feature type="domain" description="FYVE-type" evidence="6">
    <location>
        <begin position="488"/>
        <end position="601"/>
    </location>
</feature>
<dbReference type="AlphaFoldDB" id="A0AA38P936"/>
<evidence type="ECO:0000313" key="7">
    <source>
        <dbReference type="EMBL" id="KAJ3838594.1"/>
    </source>
</evidence>
<keyword evidence="2 4" id="KW-0863">Zinc-finger</keyword>
<feature type="compositionally biased region" description="Low complexity" evidence="5">
    <location>
        <begin position="126"/>
        <end position="146"/>
    </location>
</feature>
<feature type="region of interest" description="Disordered" evidence="5">
    <location>
        <begin position="403"/>
        <end position="440"/>
    </location>
</feature>
<protein>
    <submittedName>
        <fullName evidence="7">FYVE zinc finger-domain-containing protein</fullName>
    </submittedName>
</protein>
<feature type="region of interest" description="Disordered" evidence="5">
    <location>
        <begin position="692"/>
        <end position="715"/>
    </location>
</feature>
<evidence type="ECO:0000256" key="3">
    <source>
        <dbReference type="ARBA" id="ARBA00022833"/>
    </source>
</evidence>
<evidence type="ECO:0000256" key="1">
    <source>
        <dbReference type="ARBA" id="ARBA00022723"/>
    </source>
</evidence>
<dbReference type="CDD" id="cd15737">
    <property type="entry name" value="FYVE2_Vac1p_like"/>
    <property type="match status" value="1"/>
</dbReference>
<dbReference type="SUPFAM" id="SSF140125">
    <property type="entry name" value="Rabenosyn-5 Rab-binding domain-like"/>
    <property type="match status" value="1"/>
</dbReference>
<feature type="compositionally biased region" description="Low complexity" evidence="5">
    <location>
        <begin position="755"/>
        <end position="775"/>
    </location>
</feature>
<dbReference type="InterPro" id="IPR000306">
    <property type="entry name" value="Znf_FYVE"/>
</dbReference>
<keyword evidence="1" id="KW-0479">Metal-binding</keyword>
<dbReference type="Pfam" id="PF11464">
    <property type="entry name" value="Rbsn"/>
    <property type="match status" value="1"/>
</dbReference>
<dbReference type="SUPFAM" id="SSF57903">
    <property type="entry name" value="FYVE/PHD zinc finger"/>
    <property type="match status" value="1"/>
</dbReference>